<evidence type="ECO:0000259" key="7">
    <source>
        <dbReference type="Pfam" id="PF06429"/>
    </source>
</evidence>
<comment type="caution">
    <text evidence="9">The sequence shown here is derived from an EMBL/GenBank/DDBJ whole genome shotgun (WGS) entry which is preliminary data.</text>
</comment>
<dbReference type="InterPro" id="IPR002371">
    <property type="entry name" value="FlgK"/>
</dbReference>
<dbReference type="Proteomes" id="UP001630969">
    <property type="component" value="Unassembled WGS sequence"/>
</dbReference>
<dbReference type="RefSeq" id="WP_111872914.1">
    <property type="nucleotide sequence ID" value="NZ_JBGXAX010000005.1"/>
</dbReference>
<keyword evidence="9" id="KW-0966">Cell projection</keyword>
<evidence type="ECO:0000256" key="2">
    <source>
        <dbReference type="ARBA" id="ARBA00004613"/>
    </source>
</evidence>
<dbReference type="GeneID" id="97220771"/>
<evidence type="ECO:0000256" key="1">
    <source>
        <dbReference type="ARBA" id="ARBA00004365"/>
    </source>
</evidence>
<reference evidence="9 10" key="1">
    <citation type="submission" date="2024-09" db="EMBL/GenBank/DDBJ databases">
        <title>Aeromonas strains Genome sequencing and assembly.</title>
        <authorList>
            <person name="Hu X."/>
            <person name="Tang B."/>
        </authorList>
    </citation>
    <scope>NUCLEOTIDE SEQUENCE [LARGE SCALE GENOMIC DNA]</scope>
    <source>
        <strain evidence="9 10">NB23SCDHY001</strain>
    </source>
</reference>
<name>A0ABW9GQU2_9GAMM</name>
<organism evidence="9 10">
    <name type="scientific">Aeromonas bivalvium</name>
    <dbReference type="NCBI Taxonomy" id="440079"/>
    <lineage>
        <taxon>Bacteria</taxon>
        <taxon>Pseudomonadati</taxon>
        <taxon>Pseudomonadota</taxon>
        <taxon>Gammaproteobacteria</taxon>
        <taxon>Aeromonadales</taxon>
        <taxon>Aeromonadaceae</taxon>
        <taxon>Aeromonas</taxon>
    </lineage>
</organism>
<dbReference type="EMBL" id="JBGXBU010000004">
    <property type="protein sequence ID" value="MFM4893525.1"/>
    <property type="molecule type" value="Genomic_DNA"/>
</dbReference>
<dbReference type="Pfam" id="PF06429">
    <property type="entry name" value="Flg_bbr_C"/>
    <property type="match status" value="1"/>
</dbReference>
<comment type="similarity">
    <text evidence="3">Belongs to the flagella basal body rod proteins family.</text>
</comment>
<evidence type="ECO:0000259" key="8">
    <source>
        <dbReference type="Pfam" id="PF22638"/>
    </source>
</evidence>
<evidence type="ECO:0000313" key="10">
    <source>
        <dbReference type="Proteomes" id="UP001630969"/>
    </source>
</evidence>
<gene>
    <name evidence="9" type="primary">flgK</name>
    <name evidence="9" type="ORF">ACEUDJ_11690</name>
</gene>
<keyword evidence="6" id="KW-0975">Bacterial flagellum</keyword>
<evidence type="ECO:0000256" key="4">
    <source>
        <dbReference type="ARBA" id="ARBA00016244"/>
    </source>
</evidence>
<comment type="subcellular location">
    <subcellularLocation>
        <location evidence="1">Bacterial flagellum</location>
    </subcellularLocation>
    <subcellularLocation>
        <location evidence="2">Secreted</location>
    </subcellularLocation>
</comment>
<dbReference type="InterPro" id="IPR053927">
    <property type="entry name" value="FlgK_helical"/>
</dbReference>
<dbReference type="PANTHER" id="PTHR30033">
    <property type="entry name" value="FLAGELLAR HOOK-ASSOCIATED PROTEIN 1"/>
    <property type="match status" value="1"/>
</dbReference>
<feature type="domain" description="Flagellar basal-body/hook protein C-terminal" evidence="7">
    <location>
        <begin position="626"/>
        <end position="664"/>
    </location>
</feature>
<evidence type="ECO:0000256" key="5">
    <source>
        <dbReference type="ARBA" id="ARBA00022525"/>
    </source>
</evidence>
<accession>A0ABW9GQU2</accession>
<sequence length="667" mass="69936">MASDLLGIGTSGVLAHQKLLQTTSNNIVNVNSQGYVRERTLIYTNAISFGTGESMSERVINQYAQGELRRDTSAFSASSMRFEQLSTVDSLLGDTSNSVGTAITAYFKGFHTANESPADLGSRASTLTELTSMVNRFHTLSSQFDKQSDVINDRIDDETKHVNSLLNNINEINKAIVRTQGTAEENLMLYDQRDDAIAQLAAKMDIRTVTQPNGSVLVNMSTGHSLVLDGSVAQFSVVPGDPDSRDKELQLSLGKSQTSIDNKTLGGGLGGLFAARRDLEPTKRELGQLAVALGDAMNQQNRLGMDLDNELGGDLFSLPSSEGLPYGNNSGTGATTVNFIPGKGSEVTALDYEVSFSSATDFEVFAIGVDGKRTSVATGNTVPVSAFEVPGHGISLDLSGTPAAGDKILLQPTKQAAAGLEKLINRAEDLALASPLKADKSSQNHGSATIALGAIGNTGAGSGFASNSLDPNAPQVVKIDASGNYEVYGSDGTTLIGVAPASSKGQNLMAALENPLGGPKVYGDPGNDPGYEFSITGQVAANDSFTLSYNQNGFSDNANGLALAELQNKDLVRKSSSAASGNDKMTLNEAYTGLVVALGNKTSQANTEMLANKGKLQQSSEIFESVSGVSLDEEAGNLIRFQQAYAASAQVVTTAKTIFDTLLSSVR</sequence>
<dbReference type="SUPFAM" id="SSF64518">
    <property type="entry name" value="Phase 1 flagellin"/>
    <property type="match status" value="2"/>
</dbReference>
<dbReference type="PANTHER" id="PTHR30033:SF1">
    <property type="entry name" value="FLAGELLAR HOOK-ASSOCIATED PROTEIN 1"/>
    <property type="match status" value="1"/>
</dbReference>
<evidence type="ECO:0000256" key="3">
    <source>
        <dbReference type="ARBA" id="ARBA00009677"/>
    </source>
</evidence>
<feature type="domain" description="Flagellar hook-associated protein FlgK helical" evidence="8">
    <location>
        <begin position="85"/>
        <end position="316"/>
    </location>
</feature>
<keyword evidence="9" id="KW-0282">Flagellum</keyword>
<dbReference type="Pfam" id="PF22638">
    <property type="entry name" value="FlgK_D1"/>
    <property type="match status" value="1"/>
</dbReference>
<evidence type="ECO:0000256" key="6">
    <source>
        <dbReference type="ARBA" id="ARBA00023143"/>
    </source>
</evidence>
<dbReference type="NCBIfam" id="TIGR02492">
    <property type="entry name" value="flgK_ends"/>
    <property type="match status" value="1"/>
</dbReference>
<dbReference type="InterPro" id="IPR010930">
    <property type="entry name" value="Flg_bb/hook_C_dom"/>
</dbReference>
<dbReference type="PRINTS" id="PR01005">
    <property type="entry name" value="FLGHOOKAP1"/>
</dbReference>
<keyword evidence="5" id="KW-0964">Secreted</keyword>
<proteinExistence type="inferred from homology"/>
<keyword evidence="9" id="KW-0969">Cilium</keyword>
<keyword evidence="10" id="KW-1185">Reference proteome</keyword>
<evidence type="ECO:0000313" key="9">
    <source>
        <dbReference type="EMBL" id="MFM4893525.1"/>
    </source>
</evidence>
<protein>
    <recommendedName>
        <fullName evidence="4">Flagellar hook-associated protein 1</fullName>
    </recommendedName>
</protein>